<name>A0ABS5YAD6_9GAMM</name>
<comment type="caution">
    <text evidence="1">The sequence shown here is derived from an EMBL/GenBank/DDBJ whole genome shotgun (WGS) entry which is preliminary data.</text>
</comment>
<reference evidence="1 2" key="1">
    <citation type="journal article" date="2021" name="Genome Biol. Evol.">
        <title>The evolution of interdependence in a four-way mealybug symbiosis.</title>
        <authorList>
            <person name="Garber A.I."/>
            <person name="Kupper M."/>
            <person name="Laetsch D.R."/>
            <person name="Weldon S.R."/>
            <person name="Ladinsky M.S."/>
            <person name="Bjorkman P.J."/>
            <person name="McCutcheon J.P."/>
        </authorList>
    </citation>
    <scope>NUCLEOTIDE SEQUENCE [LARGE SCALE GENOMIC DNA]</scope>
    <source>
        <strain evidence="1">SOD</strain>
    </source>
</reference>
<gene>
    <name evidence="1" type="ORF">JZM24_07180</name>
</gene>
<proteinExistence type="predicted"/>
<organism evidence="1 2">
    <name type="scientific">Candidatus Sodalis endolongispinus</name>
    <dbReference type="NCBI Taxonomy" id="2812662"/>
    <lineage>
        <taxon>Bacteria</taxon>
        <taxon>Pseudomonadati</taxon>
        <taxon>Pseudomonadota</taxon>
        <taxon>Gammaproteobacteria</taxon>
        <taxon>Enterobacterales</taxon>
        <taxon>Bruguierivoracaceae</taxon>
        <taxon>Sodalis</taxon>
    </lineage>
</organism>
<dbReference type="EMBL" id="JAFJYC010000001">
    <property type="protein sequence ID" value="MBT9431971.1"/>
    <property type="molecule type" value="Genomic_DNA"/>
</dbReference>
<evidence type="ECO:0000313" key="2">
    <source>
        <dbReference type="Proteomes" id="UP000811282"/>
    </source>
</evidence>
<protein>
    <submittedName>
        <fullName evidence="1">Uncharacterized protein</fullName>
    </submittedName>
</protein>
<dbReference type="RefSeq" id="WP_215669165.1">
    <property type="nucleotide sequence ID" value="NZ_JAFJYC010000001.1"/>
</dbReference>
<keyword evidence="2" id="KW-1185">Reference proteome</keyword>
<evidence type="ECO:0000313" key="1">
    <source>
        <dbReference type="EMBL" id="MBT9431971.1"/>
    </source>
</evidence>
<sequence>MVITTQPSALMNKVLQQTDRLSVQSRRELEQVIQRLALRKNLAQGNRAK</sequence>
<dbReference type="Proteomes" id="UP000811282">
    <property type="component" value="Unassembled WGS sequence"/>
</dbReference>
<accession>A0ABS5YAD6</accession>